<reference evidence="1" key="1">
    <citation type="submission" date="2019-08" db="EMBL/GenBank/DDBJ databases">
        <authorList>
            <person name="Kucharzyk K."/>
            <person name="Murdoch R.W."/>
            <person name="Higgins S."/>
            <person name="Loffler F."/>
        </authorList>
    </citation>
    <scope>NUCLEOTIDE SEQUENCE</scope>
</reference>
<gene>
    <name evidence="1" type="ORF">SDC9_30118</name>
</gene>
<organism evidence="1">
    <name type="scientific">bioreactor metagenome</name>
    <dbReference type="NCBI Taxonomy" id="1076179"/>
    <lineage>
        <taxon>unclassified sequences</taxon>
        <taxon>metagenomes</taxon>
        <taxon>ecological metagenomes</taxon>
    </lineage>
</organism>
<dbReference type="Gene3D" id="3.40.50.300">
    <property type="entry name" value="P-loop containing nucleotide triphosphate hydrolases"/>
    <property type="match status" value="1"/>
</dbReference>
<proteinExistence type="predicted"/>
<dbReference type="InterPro" id="IPR027417">
    <property type="entry name" value="P-loop_NTPase"/>
</dbReference>
<accession>A0A644UYX8</accession>
<evidence type="ECO:0000313" key="1">
    <source>
        <dbReference type="EMBL" id="MPL84154.1"/>
    </source>
</evidence>
<dbReference type="EMBL" id="VSSQ01000185">
    <property type="protein sequence ID" value="MPL84154.1"/>
    <property type="molecule type" value="Genomic_DNA"/>
</dbReference>
<protein>
    <submittedName>
        <fullName evidence="1">Uncharacterized protein</fullName>
    </submittedName>
</protein>
<dbReference type="AlphaFoldDB" id="A0A644UYX8"/>
<comment type="caution">
    <text evidence="1">The sequence shown here is derived from an EMBL/GenBank/DDBJ whole genome shotgun (WGS) entry which is preliminary data.</text>
</comment>
<sequence length="83" mass="9506">MLYFYEEISAIVDLISNFEKSDYISLGIIYKTKSQAKYTTDKLKTNTDKVYFLSRQSSLFVKGIIVTSAHIAKGLKFDKEIVP</sequence>
<name>A0A644UYX8_9ZZZZ</name>